<dbReference type="EMBL" id="FUZQ01000002">
    <property type="protein sequence ID" value="SKC47081.1"/>
    <property type="molecule type" value="Genomic_DNA"/>
</dbReference>
<name>A0A1T5J6S3_9MICO</name>
<evidence type="ECO:0000313" key="2">
    <source>
        <dbReference type="EMBL" id="SKC47081.1"/>
    </source>
</evidence>
<accession>A0A1T5J6S3</accession>
<sequence length="55" mass="6146">MSVREPEDDVVDPADVAHEIFVYDAETVRRDAQRIGGRPAPSPLSYVPELTDFTD</sequence>
<dbReference type="AlphaFoldDB" id="A0A1T5J6S3"/>
<evidence type="ECO:0000256" key="1">
    <source>
        <dbReference type="SAM" id="MobiDB-lite"/>
    </source>
</evidence>
<dbReference type="Proteomes" id="UP000189777">
    <property type="component" value="Unassembled WGS sequence"/>
</dbReference>
<organism evidence="2 3">
    <name type="scientific">Krasilnikoviella flava</name>
    <dbReference type="NCBI Taxonomy" id="526729"/>
    <lineage>
        <taxon>Bacteria</taxon>
        <taxon>Bacillati</taxon>
        <taxon>Actinomycetota</taxon>
        <taxon>Actinomycetes</taxon>
        <taxon>Micrococcales</taxon>
        <taxon>Promicromonosporaceae</taxon>
        <taxon>Krasilnikoviella</taxon>
    </lineage>
</organism>
<gene>
    <name evidence="2" type="ORF">SAMN04324258_1083</name>
</gene>
<proteinExistence type="predicted"/>
<keyword evidence="3" id="KW-1185">Reference proteome</keyword>
<feature type="region of interest" description="Disordered" evidence="1">
    <location>
        <begin position="34"/>
        <end position="55"/>
    </location>
</feature>
<evidence type="ECO:0000313" key="3">
    <source>
        <dbReference type="Proteomes" id="UP000189777"/>
    </source>
</evidence>
<dbReference type="STRING" id="526729.SAMN04324258_1083"/>
<reference evidence="2 3" key="1">
    <citation type="submission" date="2017-02" db="EMBL/GenBank/DDBJ databases">
        <authorList>
            <person name="Peterson S.W."/>
        </authorList>
    </citation>
    <scope>NUCLEOTIDE SEQUENCE [LARGE SCALE GENOMIC DNA]</scope>
    <source>
        <strain evidence="2 3">DSM 21481</strain>
    </source>
</reference>
<protein>
    <submittedName>
        <fullName evidence="2">Uncharacterized protein</fullName>
    </submittedName>
</protein>
<dbReference type="RefSeq" id="WP_176168793.1">
    <property type="nucleotide sequence ID" value="NZ_FUZQ01000002.1"/>
</dbReference>